<sequence>MRSFSRREFVKVAGAGTVVASSGLAGCTGTGGSGGGGGGGIGEEITIACPTALSGAFAPYGEAERDGGMLAARHLEEEFDVSIEIITGDSAADPNEAVSQIEGMVVDDGAHMAFGGVSSAVGIAVGAWGSENQVPVCVHGGSDDITGSQCAPYMFSTYMSNTMQLGPVAPAMADLEDDWYILYSDYTWGQTAFEAYSEALEAEGANVVGSQAVPFPTQEYNPYLNSAANSDAGGIALLVAGLDQRASTSQILSREMQDDYSFMMHQTEDVGLWGIDPAAAALLDVNSQGWSPSLDVPEDWLQEVAEVSDHDPFVRHYMGYVSVDQLVRAAVRADSLEGAAIRDELSGHEVENQTIYDLQPSADTIYWRAGDHQLVQPTHMTSGRPVEEQQNDPNKVWFDVADTMSGDDASPEPSDECER</sequence>
<evidence type="ECO:0000313" key="4">
    <source>
        <dbReference type="EMBL" id="MFC7127996.1"/>
    </source>
</evidence>
<dbReference type="PANTHER" id="PTHR30483">
    <property type="entry name" value="LEUCINE-SPECIFIC-BINDING PROTEIN"/>
    <property type="match status" value="1"/>
</dbReference>
<dbReference type="AlphaFoldDB" id="A0ABD5XA49"/>
<evidence type="ECO:0000256" key="2">
    <source>
        <dbReference type="SAM" id="MobiDB-lite"/>
    </source>
</evidence>
<protein>
    <submittedName>
        <fullName evidence="4">ABC transporter substrate-binding protein</fullName>
    </submittedName>
</protein>
<keyword evidence="1" id="KW-0732">Signal</keyword>
<organism evidence="4 5">
    <name type="scientific">Haloferax chudinovii</name>
    <dbReference type="NCBI Taxonomy" id="1109010"/>
    <lineage>
        <taxon>Archaea</taxon>
        <taxon>Methanobacteriati</taxon>
        <taxon>Methanobacteriota</taxon>
        <taxon>Stenosarchaea group</taxon>
        <taxon>Halobacteria</taxon>
        <taxon>Halobacteriales</taxon>
        <taxon>Haloferacaceae</taxon>
        <taxon>Haloferax</taxon>
    </lineage>
</organism>
<evidence type="ECO:0000256" key="1">
    <source>
        <dbReference type="ARBA" id="ARBA00022729"/>
    </source>
</evidence>
<dbReference type="Gene3D" id="3.40.50.2300">
    <property type="match status" value="2"/>
</dbReference>
<dbReference type="InterPro" id="IPR028081">
    <property type="entry name" value="Leu-bd"/>
</dbReference>
<dbReference type="InterPro" id="IPR028082">
    <property type="entry name" value="Peripla_BP_I"/>
</dbReference>
<dbReference type="SUPFAM" id="SSF53822">
    <property type="entry name" value="Periplasmic binding protein-like I"/>
    <property type="match status" value="1"/>
</dbReference>
<dbReference type="PANTHER" id="PTHR30483:SF6">
    <property type="entry name" value="PERIPLASMIC BINDING PROTEIN OF ABC TRANSPORTER FOR NATURAL AMINO ACIDS"/>
    <property type="match status" value="1"/>
</dbReference>
<dbReference type="Pfam" id="PF13458">
    <property type="entry name" value="Peripla_BP_6"/>
    <property type="match status" value="1"/>
</dbReference>
<reference evidence="4 5" key="1">
    <citation type="journal article" date="2019" name="Int. J. Syst. Evol. Microbiol.">
        <title>The Global Catalogue of Microorganisms (GCM) 10K type strain sequencing project: providing services to taxonomists for standard genome sequencing and annotation.</title>
        <authorList>
            <consortium name="The Broad Institute Genomics Platform"/>
            <consortium name="The Broad Institute Genome Sequencing Center for Infectious Disease"/>
            <person name="Wu L."/>
            <person name="Ma J."/>
        </authorList>
    </citation>
    <scope>NUCLEOTIDE SEQUENCE [LARGE SCALE GENOMIC DNA]</scope>
    <source>
        <strain evidence="4 5">DSM 26526</strain>
    </source>
</reference>
<comment type="caution">
    <text evidence="4">The sequence shown here is derived from an EMBL/GenBank/DDBJ whole genome shotgun (WGS) entry which is preliminary data.</text>
</comment>
<dbReference type="PROSITE" id="PS51257">
    <property type="entry name" value="PROKAR_LIPOPROTEIN"/>
    <property type="match status" value="1"/>
</dbReference>
<proteinExistence type="predicted"/>
<evidence type="ECO:0000259" key="3">
    <source>
        <dbReference type="Pfam" id="PF13458"/>
    </source>
</evidence>
<feature type="domain" description="Leucine-binding protein" evidence="3">
    <location>
        <begin position="44"/>
        <end position="380"/>
    </location>
</feature>
<keyword evidence="5" id="KW-1185">Reference proteome</keyword>
<feature type="region of interest" description="Disordered" evidence="2">
    <location>
        <begin position="400"/>
        <end position="419"/>
    </location>
</feature>
<dbReference type="EMBL" id="JBHTAB010000001">
    <property type="protein sequence ID" value="MFC7127996.1"/>
    <property type="molecule type" value="Genomic_DNA"/>
</dbReference>
<evidence type="ECO:0000313" key="5">
    <source>
        <dbReference type="Proteomes" id="UP001596460"/>
    </source>
</evidence>
<dbReference type="Proteomes" id="UP001596460">
    <property type="component" value="Unassembled WGS sequence"/>
</dbReference>
<gene>
    <name evidence="4" type="ORF">ACFQI8_01100</name>
</gene>
<feature type="compositionally biased region" description="Acidic residues" evidence="2">
    <location>
        <begin position="409"/>
        <end position="419"/>
    </location>
</feature>
<dbReference type="RefSeq" id="WP_390242279.1">
    <property type="nucleotide sequence ID" value="NZ_JBHTAB010000001.1"/>
</dbReference>
<accession>A0ABD5XA49</accession>
<name>A0ABD5XA49_9EURY</name>
<dbReference type="InterPro" id="IPR051010">
    <property type="entry name" value="BCAA_transport"/>
</dbReference>